<dbReference type="InterPro" id="IPR014710">
    <property type="entry name" value="RmlC-like_jellyroll"/>
</dbReference>
<evidence type="ECO:0000259" key="1">
    <source>
        <dbReference type="Pfam" id="PF13621"/>
    </source>
</evidence>
<feature type="non-terminal residue" evidence="2">
    <location>
        <position position="273"/>
    </location>
</feature>
<dbReference type="SUPFAM" id="SSF51197">
    <property type="entry name" value="Clavaminate synthase-like"/>
    <property type="match status" value="1"/>
</dbReference>
<name>A0A0L0BU86_LUCCU</name>
<dbReference type="EMBL" id="JRES01001341">
    <property type="protein sequence ID" value="KNC23548.1"/>
    <property type="molecule type" value="Genomic_DNA"/>
</dbReference>
<dbReference type="Pfam" id="PF13621">
    <property type="entry name" value="Cupin_8"/>
    <property type="match status" value="1"/>
</dbReference>
<protein>
    <recommendedName>
        <fullName evidence="1">Cupin-like domain-containing protein</fullName>
    </recommendedName>
</protein>
<reference evidence="2 3" key="1">
    <citation type="journal article" date="2015" name="Nat. Commun.">
        <title>Lucilia cuprina genome unlocks parasitic fly biology to underpin future interventions.</title>
        <authorList>
            <person name="Anstead C.A."/>
            <person name="Korhonen P.K."/>
            <person name="Young N.D."/>
            <person name="Hall R.S."/>
            <person name="Jex A.R."/>
            <person name="Murali S.C."/>
            <person name="Hughes D.S."/>
            <person name="Lee S.F."/>
            <person name="Perry T."/>
            <person name="Stroehlein A.J."/>
            <person name="Ansell B.R."/>
            <person name="Breugelmans B."/>
            <person name="Hofmann A."/>
            <person name="Qu J."/>
            <person name="Dugan S."/>
            <person name="Lee S.L."/>
            <person name="Chao H."/>
            <person name="Dinh H."/>
            <person name="Han Y."/>
            <person name="Doddapaneni H.V."/>
            <person name="Worley K.C."/>
            <person name="Muzny D.M."/>
            <person name="Ioannidis P."/>
            <person name="Waterhouse R.M."/>
            <person name="Zdobnov E.M."/>
            <person name="James P.J."/>
            <person name="Bagnall N.H."/>
            <person name="Kotze A.C."/>
            <person name="Gibbs R.A."/>
            <person name="Richards S."/>
            <person name="Batterham P."/>
            <person name="Gasser R.B."/>
        </authorList>
    </citation>
    <scope>NUCLEOTIDE SEQUENCE [LARGE SCALE GENOMIC DNA]</scope>
    <source>
        <strain evidence="2 3">LS</strain>
        <tissue evidence="2">Full body</tissue>
    </source>
</reference>
<keyword evidence="3" id="KW-1185">Reference proteome</keyword>
<dbReference type="InterPro" id="IPR041667">
    <property type="entry name" value="Cupin_8"/>
</dbReference>
<proteinExistence type="predicted"/>
<gene>
    <name evidence="2" type="ORF">FF38_13421</name>
</gene>
<dbReference type="Gene3D" id="2.60.120.10">
    <property type="entry name" value="Jelly Rolls"/>
    <property type="match status" value="1"/>
</dbReference>
<evidence type="ECO:0000313" key="2">
    <source>
        <dbReference type="EMBL" id="KNC23548.1"/>
    </source>
</evidence>
<feature type="domain" description="Cupin-like" evidence="1">
    <location>
        <begin position="56"/>
        <end position="180"/>
    </location>
</feature>
<dbReference type="Proteomes" id="UP000037069">
    <property type="component" value="Unassembled WGS sequence"/>
</dbReference>
<dbReference type="STRING" id="7375.A0A0L0BU86"/>
<organism evidence="2 3">
    <name type="scientific">Lucilia cuprina</name>
    <name type="common">Green bottle fly</name>
    <name type="synonym">Australian sheep blowfly</name>
    <dbReference type="NCBI Taxonomy" id="7375"/>
    <lineage>
        <taxon>Eukaryota</taxon>
        <taxon>Metazoa</taxon>
        <taxon>Ecdysozoa</taxon>
        <taxon>Arthropoda</taxon>
        <taxon>Hexapoda</taxon>
        <taxon>Insecta</taxon>
        <taxon>Pterygota</taxon>
        <taxon>Neoptera</taxon>
        <taxon>Endopterygota</taxon>
        <taxon>Diptera</taxon>
        <taxon>Brachycera</taxon>
        <taxon>Muscomorpha</taxon>
        <taxon>Oestroidea</taxon>
        <taxon>Calliphoridae</taxon>
        <taxon>Luciliinae</taxon>
        <taxon>Lucilia</taxon>
    </lineage>
</organism>
<dbReference type="AlphaFoldDB" id="A0A0L0BU86"/>
<accession>A0A0L0BU86</accession>
<comment type="caution">
    <text evidence="2">The sequence shown here is derived from an EMBL/GenBank/DDBJ whole genome shotgun (WGS) entry which is preliminary data.</text>
</comment>
<sequence>MAMESYKYEDLDLQYNFLDSDIFSKVIDDLCIKNLPGYFPKFLTKNNHELNFPSAESILQSLQSQELEIAVTPLGNADSPVETYFAKPYLTTKKLDWVLTEFQNPNREQHYYFQTQDDNLELLTEMGCKVPRELKSTLSTAVLGDQIASNLWIGTSGTTSRLHSDNFDNIYVQLSGTKQILTIIILLIERNTSGDVVNSLVTELSKSGLNSGRRKEDKEERTDSLNPDVHVSVTLIDQVTRDSGNVLNNGVETLVNVVLLDKVTNDSQVNANV</sequence>
<evidence type="ECO:0000313" key="3">
    <source>
        <dbReference type="Proteomes" id="UP000037069"/>
    </source>
</evidence>